<proteinExistence type="predicted"/>
<organism evidence="1">
    <name type="scientific">Siphoviridae sp. ctpGU1</name>
    <dbReference type="NCBI Taxonomy" id="2823601"/>
    <lineage>
        <taxon>Viruses</taxon>
        <taxon>Duplodnaviria</taxon>
        <taxon>Heunggongvirae</taxon>
        <taxon>Uroviricota</taxon>
        <taxon>Caudoviricetes</taxon>
    </lineage>
</organism>
<evidence type="ECO:0000313" key="1">
    <source>
        <dbReference type="EMBL" id="DAD67456.1"/>
    </source>
</evidence>
<sequence length="71" mass="8505">MSKHDKIILRVYFHNGEMLETEVTEEELTEIYKMFTEEKEDLFSGDVCMVGDNEIDMNEVEHIAYKRIEEE</sequence>
<protein>
    <submittedName>
        <fullName evidence="1">Uncharacterized protein</fullName>
    </submittedName>
</protein>
<accession>A0A8S5LC00</accession>
<dbReference type="EMBL" id="BK014677">
    <property type="protein sequence ID" value="DAD67456.1"/>
    <property type="molecule type" value="Genomic_DNA"/>
</dbReference>
<name>A0A8S5LC00_9CAUD</name>
<reference evidence="1" key="1">
    <citation type="journal article" date="2021" name="Proc. Natl. Acad. Sci. U.S.A.">
        <title>A Catalog of Tens of Thousands of Viruses from Human Metagenomes Reveals Hidden Associations with Chronic Diseases.</title>
        <authorList>
            <person name="Tisza M.J."/>
            <person name="Buck C.B."/>
        </authorList>
    </citation>
    <scope>NUCLEOTIDE SEQUENCE</scope>
    <source>
        <strain evidence="1">CtpGU1</strain>
    </source>
</reference>